<evidence type="ECO:0000313" key="2">
    <source>
        <dbReference type="Proteomes" id="UP001060215"/>
    </source>
</evidence>
<sequence length="462" mass="51129">MCLEHIGIFLSQYCLVYARHGTRAPTKEKLKELNDLAMCMEVLLQDAKEKKLALQKVPAWFRGWKSPWQGKLKGGELISEGEDELYNLGVRTRDKFPQLFNEDYHPDVYAIKATQIPWASASAVAFGMGLLSGRGNLGPVKAVQAYKKSQETSVLKLQEPALDEITHALVGRYNLNFTRQDISSLWFLCKQEASLLNITDQACALITPSEVVLLEWTDDLELFILKGYGNALNYQMGVPLLEDVVQSMEQAIMAKEEEHALGSYEKARLRFAHAETLLPFSCLIGLFLEESDFEKILKEQPLQLPPKPPQRRNWRGSVAAPLGGNNKMVVYSCPAKSSSEYFVHVLHNEHPVPMPVNLEYLGRVVFYTNGILYPDSVVGTDSHTTMIAGLGVASCGVGGIEFEATMLGQTCMKWVTVFSSFSSKGAKENAASASPKLAAAGDSIVTAMYVLPSPPPKKNSKF</sequence>
<gene>
    <name evidence="1" type="ORF">LOK49_LG05G01230</name>
</gene>
<dbReference type="Proteomes" id="UP001060215">
    <property type="component" value="Chromosome 4"/>
</dbReference>
<organism evidence="1 2">
    <name type="scientific">Camellia lanceoleosa</name>
    <dbReference type="NCBI Taxonomy" id="1840588"/>
    <lineage>
        <taxon>Eukaryota</taxon>
        <taxon>Viridiplantae</taxon>
        <taxon>Streptophyta</taxon>
        <taxon>Embryophyta</taxon>
        <taxon>Tracheophyta</taxon>
        <taxon>Spermatophyta</taxon>
        <taxon>Magnoliopsida</taxon>
        <taxon>eudicotyledons</taxon>
        <taxon>Gunneridae</taxon>
        <taxon>Pentapetalae</taxon>
        <taxon>asterids</taxon>
        <taxon>Ericales</taxon>
        <taxon>Theaceae</taxon>
        <taxon>Camellia</taxon>
    </lineage>
</organism>
<reference evidence="1 2" key="1">
    <citation type="journal article" date="2022" name="Plant J.">
        <title>Chromosome-level genome of Camellia lanceoleosa provides a valuable resource for understanding genome evolution and self-incompatibility.</title>
        <authorList>
            <person name="Gong W."/>
            <person name="Xiao S."/>
            <person name="Wang L."/>
            <person name="Liao Z."/>
            <person name="Chang Y."/>
            <person name="Mo W."/>
            <person name="Hu G."/>
            <person name="Li W."/>
            <person name="Zhao G."/>
            <person name="Zhu H."/>
            <person name="Hu X."/>
            <person name="Ji K."/>
            <person name="Xiang X."/>
            <person name="Song Q."/>
            <person name="Yuan D."/>
            <person name="Jin S."/>
            <person name="Zhang L."/>
        </authorList>
    </citation>
    <scope>NUCLEOTIDE SEQUENCE [LARGE SCALE GENOMIC DNA]</scope>
    <source>
        <strain evidence="1">SQ_2022a</strain>
    </source>
</reference>
<evidence type="ECO:0000313" key="1">
    <source>
        <dbReference type="EMBL" id="KAI8014199.1"/>
    </source>
</evidence>
<dbReference type="EMBL" id="CM045761">
    <property type="protein sequence ID" value="KAI8014199.1"/>
    <property type="molecule type" value="Genomic_DNA"/>
</dbReference>
<protein>
    <submittedName>
        <fullName evidence="1">Aconitate hydratase, cytoplasmic</fullName>
    </submittedName>
</protein>
<accession>A0ACC0HN91</accession>
<proteinExistence type="predicted"/>
<comment type="caution">
    <text evidence="1">The sequence shown here is derived from an EMBL/GenBank/DDBJ whole genome shotgun (WGS) entry which is preliminary data.</text>
</comment>
<name>A0ACC0HN91_9ERIC</name>
<keyword evidence="2" id="KW-1185">Reference proteome</keyword>